<evidence type="ECO:0000313" key="1">
    <source>
        <dbReference type="EMBL" id="MFC0248266.1"/>
    </source>
</evidence>
<organism evidence="1 2">
    <name type="scientific">Citricoccus parietis</name>
    <dbReference type="NCBI Taxonomy" id="592307"/>
    <lineage>
        <taxon>Bacteria</taxon>
        <taxon>Bacillati</taxon>
        <taxon>Actinomycetota</taxon>
        <taxon>Actinomycetes</taxon>
        <taxon>Micrococcales</taxon>
        <taxon>Micrococcaceae</taxon>
        <taxon>Citricoccus</taxon>
    </lineage>
</organism>
<protein>
    <recommendedName>
        <fullName evidence="3">DUF2188 domain-containing protein</fullName>
    </recommendedName>
</protein>
<evidence type="ECO:0000313" key="2">
    <source>
        <dbReference type="Proteomes" id="UP001589766"/>
    </source>
</evidence>
<accession>A0ABV6F423</accession>
<keyword evidence="2" id="KW-1185">Reference proteome</keyword>
<sequence length="64" mass="7248">MTQDNFVVYCTHPNDGRGEYSEEIDVKASTATEAKKKAQETLDADYEPGMRAVRTKRVPAGFWH</sequence>
<gene>
    <name evidence="1" type="ORF">ACFFIO_07105</name>
</gene>
<name>A0ABV6F423_9MICC</name>
<reference evidence="1 2" key="1">
    <citation type="submission" date="2024-09" db="EMBL/GenBank/DDBJ databases">
        <authorList>
            <person name="Sun Q."/>
            <person name="Mori K."/>
        </authorList>
    </citation>
    <scope>NUCLEOTIDE SEQUENCE [LARGE SCALE GENOMIC DNA]</scope>
    <source>
        <strain evidence="1 2">CCM 7609</strain>
    </source>
</reference>
<dbReference type="Proteomes" id="UP001589766">
    <property type="component" value="Unassembled WGS sequence"/>
</dbReference>
<comment type="caution">
    <text evidence="1">The sequence shown here is derived from an EMBL/GenBank/DDBJ whole genome shotgun (WGS) entry which is preliminary data.</text>
</comment>
<proteinExistence type="predicted"/>
<dbReference type="RefSeq" id="WP_378040897.1">
    <property type="nucleotide sequence ID" value="NZ_JBHLWH010000021.1"/>
</dbReference>
<evidence type="ECO:0008006" key="3">
    <source>
        <dbReference type="Google" id="ProtNLM"/>
    </source>
</evidence>
<dbReference type="EMBL" id="JBHLWH010000021">
    <property type="protein sequence ID" value="MFC0248266.1"/>
    <property type="molecule type" value="Genomic_DNA"/>
</dbReference>